<evidence type="ECO:0000256" key="1">
    <source>
        <dbReference type="ARBA" id="ARBA00022722"/>
    </source>
</evidence>
<accession>A0ABS5CU46</accession>
<proteinExistence type="inferred from homology"/>
<organism evidence="6 7">
    <name type="scientific">Flavobacterium flabelliforme</name>
    <dbReference type="NCBI Taxonomy" id="2816119"/>
    <lineage>
        <taxon>Bacteria</taxon>
        <taxon>Pseudomonadati</taxon>
        <taxon>Bacteroidota</taxon>
        <taxon>Flavobacteriia</taxon>
        <taxon>Flavobacteriales</taxon>
        <taxon>Flavobacteriaceae</taxon>
        <taxon>Flavobacterium</taxon>
    </lineage>
</organism>
<evidence type="ECO:0000313" key="6">
    <source>
        <dbReference type="EMBL" id="MBP4142125.1"/>
    </source>
</evidence>
<comment type="similarity">
    <text evidence="4">Belongs to the SbcD family.</text>
</comment>
<keyword evidence="7" id="KW-1185">Reference proteome</keyword>
<dbReference type="NCBIfam" id="TIGR00619">
    <property type="entry name" value="sbcd"/>
    <property type="match status" value="1"/>
</dbReference>
<gene>
    <name evidence="4 6" type="primary">sbcD</name>
    <name evidence="6" type="ORF">J3S90_09960</name>
</gene>
<dbReference type="GO" id="GO:0004527">
    <property type="term" value="F:exonuclease activity"/>
    <property type="evidence" value="ECO:0007669"/>
    <property type="project" value="UniProtKB-KW"/>
</dbReference>
<dbReference type="PANTHER" id="PTHR30337">
    <property type="entry name" value="COMPONENT OF ATP-DEPENDENT DSDNA EXONUCLEASE"/>
    <property type="match status" value="1"/>
</dbReference>
<evidence type="ECO:0000259" key="5">
    <source>
        <dbReference type="Pfam" id="PF00149"/>
    </source>
</evidence>
<comment type="caution">
    <text evidence="6">The sequence shown here is derived from an EMBL/GenBank/DDBJ whole genome shotgun (WGS) entry which is preliminary data.</text>
</comment>
<keyword evidence="4" id="KW-0255">Endonuclease</keyword>
<dbReference type="InterPro" id="IPR004843">
    <property type="entry name" value="Calcineurin-like_PHP"/>
</dbReference>
<evidence type="ECO:0000256" key="4">
    <source>
        <dbReference type="RuleBase" id="RU363069"/>
    </source>
</evidence>
<dbReference type="InterPro" id="IPR004593">
    <property type="entry name" value="SbcD"/>
</dbReference>
<dbReference type="SUPFAM" id="SSF56300">
    <property type="entry name" value="Metallo-dependent phosphatases"/>
    <property type="match status" value="1"/>
</dbReference>
<keyword evidence="3 4" id="KW-0269">Exonuclease</keyword>
<comment type="function">
    <text evidence="4">SbcCD cleaves DNA hairpin structures. These structures can inhibit DNA replication and are intermediates in certain DNA recombination reactions. The complex acts as a 3'-&gt;5' double strand exonuclease that can open hairpins. It also has a 5' single-strand endonuclease activity.</text>
</comment>
<dbReference type="EMBL" id="JAGFBU010000003">
    <property type="protein sequence ID" value="MBP4142125.1"/>
    <property type="molecule type" value="Genomic_DNA"/>
</dbReference>
<dbReference type="InterPro" id="IPR029052">
    <property type="entry name" value="Metallo-depent_PP-like"/>
</dbReference>
<keyword evidence="4" id="KW-0233">DNA recombination</keyword>
<feature type="domain" description="Calcineurin-like phosphoesterase" evidence="5">
    <location>
        <begin position="1"/>
        <end position="97"/>
    </location>
</feature>
<dbReference type="InterPro" id="IPR050535">
    <property type="entry name" value="DNA_Repair-Maintenance_Comp"/>
</dbReference>
<evidence type="ECO:0000256" key="3">
    <source>
        <dbReference type="ARBA" id="ARBA00022839"/>
    </source>
</evidence>
<keyword evidence="2 4" id="KW-0378">Hydrolase</keyword>
<name>A0ABS5CU46_9FLAO</name>
<dbReference type="Pfam" id="PF00149">
    <property type="entry name" value="Metallophos"/>
    <property type="match status" value="1"/>
</dbReference>
<keyword evidence="1 4" id="KW-0540">Nuclease</keyword>
<dbReference type="CDD" id="cd00840">
    <property type="entry name" value="MPP_Mre11_N"/>
    <property type="match status" value="1"/>
</dbReference>
<dbReference type="InterPro" id="IPR041796">
    <property type="entry name" value="Mre11_N"/>
</dbReference>
<evidence type="ECO:0000256" key="2">
    <source>
        <dbReference type="ARBA" id="ARBA00022801"/>
    </source>
</evidence>
<dbReference type="Proteomes" id="UP000674217">
    <property type="component" value="Unassembled WGS sequence"/>
</dbReference>
<evidence type="ECO:0000313" key="7">
    <source>
        <dbReference type="Proteomes" id="UP000674217"/>
    </source>
</evidence>
<dbReference type="PANTHER" id="PTHR30337:SF0">
    <property type="entry name" value="NUCLEASE SBCCD SUBUNIT D"/>
    <property type="match status" value="1"/>
</dbReference>
<protein>
    <recommendedName>
        <fullName evidence="4">Nuclease SbcCD subunit D</fullName>
    </recommendedName>
</protein>
<keyword evidence="4" id="KW-0235">DNA replication</keyword>
<dbReference type="Gene3D" id="3.60.21.10">
    <property type="match status" value="1"/>
</dbReference>
<comment type="subunit">
    <text evidence="4">Heterodimer of SbcC and SbcD.</text>
</comment>
<reference evidence="6 7" key="1">
    <citation type="submission" date="2021-03" db="EMBL/GenBank/DDBJ databases">
        <title>Flavobacterium Flabelliformis Sp. Nov. And Flavobacterium Geliluteum Sp. Nov., Two Novel Multidrug Resistant Psychrophilic Species Isolated From Antarctica.</title>
        <authorList>
            <person name="Kralova S."/>
            <person name="Busse H.J."/>
            <person name="Bezdicek M."/>
            <person name="Nykrynova M."/>
            <person name="Kroupova E."/>
            <person name="Krsek D."/>
            <person name="Sedlacek I."/>
        </authorList>
    </citation>
    <scope>NUCLEOTIDE SEQUENCE [LARGE SCALE GENOMIC DNA]</scope>
    <source>
        <strain evidence="6 7">P4023</strain>
    </source>
</reference>
<sequence length="407" mass="46196">MKILHTADWHLGKKLDHFSRLEEQKKVMNEICEVAEDQLADVVIVAGDLFDTFNPPVEAVDLLYKTLKRLTNNGKRPVIAIAGNHDSPDRIDSPNPLARECGILFVGNPDVTIPRIKIENGFEITQSENGFIEIKLPQFDYPIRVITTPYANEMRLKTYLGADNKEQQLNDLLQDSWAMLANKYCDNKGVNILTTHLYMLKRGGEILEEPDGEKPLRIGNADIVYTDCIPEQMQYTALGHLHRFQNVGGHSSPVVYSSSPLSYSFSEAGQDKKVVLIDVEPNKAVKFTAIPLKSGRVLHRKRFESIDDAVEWLLANPYCLIELTLVSDIFFTTQDLKRIHESHDGIIYIIPVVKKDSNQDLQIPKVNLEQDIQGLFTDFFKSKYKQDPNEEVLDLFNEIVGSQAKNE</sequence>
<dbReference type="RefSeq" id="WP_210646079.1">
    <property type="nucleotide sequence ID" value="NZ_JAGFBU010000003.1"/>
</dbReference>